<dbReference type="Proteomes" id="UP001139516">
    <property type="component" value="Unassembled WGS sequence"/>
</dbReference>
<accession>A0A9X1YC44</accession>
<evidence type="ECO:0008006" key="3">
    <source>
        <dbReference type="Google" id="ProtNLM"/>
    </source>
</evidence>
<name>A0A9X1YC44_9PROT</name>
<organism evidence="1 2">
    <name type="scientific">Roseomonas acroporae</name>
    <dbReference type="NCBI Taxonomy" id="2937791"/>
    <lineage>
        <taxon>Bacteria</taxon>
        <taxon>Pseudomonadati</taxon>
        <taxon>Pseudomonadota</taxon>
        <taxon>Alphaproteobacteria</taxon>
        <taxon>Acetobacterales</taxon>
        <taxon>Roseomonadaceae</taxon>
        <taxon>Roseomonas</taxon>
    </lineage>
</organism>
<dbReference type="AlphaFoldDB" id="A0A9X1YC44"/>
<dbReference type="RefSeq" id="WP_248669451.1">
    <property type="nucleotide sequence ID" value="NZ_JALPRX010000120.1"/>
</dbReference>
<proteinExistence type="predicted"/>
<comment type="caution">
    <text evidence="1">The sequence shown here is derived from an EMBL/GenBank/DDBJ whole genome shotgun (WGS) entry which is preliminary data.</text>
</comment>
<protein>
    <recommendedName>
        <fullName evidence="3">DUF1134 domain-containing protein</fullName>
    </recommendedName>
</protein>
<dbReference type="EMBL" id="JALPRX010000120">
    <property type="protein sequence ID" value="MCK8787401.1"/>
    <property type="molecule type" value="Genomic_DNA"/>
</dbReference>
<evidence type="ECO:0000313" key="2">
    <source>
        <dbReference type="Proteomes" id="UP001139516"/>
    </source>
</evidence>
<reference evidence="1" key="1">
    <citation type="submission" date="2022-04" db="EMBL/GenBank/DDBJ databases">
        <title>Roseomonas acroporae sp. nov., isolated from coral Acropora digitifera.</title>
        <authorList>
            <person name="Sun H."/>
        </authorList>
    </citation>
    <scope>NUCLEOTIDE SEQUENCE</scope>
    <source>
        <strain evidence="1">NAR14</strain>
    </source>
</reference>
<evidence type="ECO:0000313" key="1">
    <source>
        <dbReference type="EMBL" id="MCK8787401.1"/>
    </source>
</evidence>
<sequence length="193" mass="19633">MARFAGLAGSGSGVRIPAAARASPAQQGRGRSGATIAWSQAAPRRAAVIGALATLLPACGCQNDRIGPAAIRGQNPDGTVRMQMVNVAFIGSGAGGTGNLEFRGHSYPFTIGGLGVGGVGASAIDATGEVYNLRDVSRFAGEYGQVRYGFALGQMSNGDLWLQNAAGVIMHLRAQRTGLMLSLGGDAVVVSMR</sequence>
<keyword evidence="2" id="KW-1185">Reference proteome</keyword>
<gene>
    <name evidence="1" type="ORF">M0638_23815</name>
</gene>